<proteinExistence type="predicted"/>
<dbReference type="EC" id="3.-.-.-" evidence="5"/>
<dbReference type="EMBL" id="CP001991">
    <property type="protein sequence ID" value="ADE19368.1"/>
    <property type="molecule type" value="Genomic_DNA"/>
</dbReference>
<dbReference type="OrthoDB" id="9784774at2"/>
<evidence type="ECO:0000313" key="5">
    <source>
        <dbReference type="EMBL" id="ADE19368.1"/>
    </source>
</evidence>
<dbReference type="PROSITE" id="PS51084">
    <property type="entry name" value="HIT_2"/>
    <property type="match status" value="1"/>
</dbReference>
<organism evidence="5 6">
    <name type="scientific">Mycoplasma crocodyli (strain ATCC 51981 / MP145)</name>
    <dbReference type="NCBI Taxonomy" id="512564"/>
    <lineage>
        <taxon>Bacteria</taxon>
        <taxon>Bacillati</taxon>
        <taxon>Mycoplasmatota</taxon>
        <taxon>Mollicutes</taxon>
        <taxon>Mycoplasmataceae</taxon>
        <taxon>Mycoplasma</taxon>
    </lineage>
</organism>
<evidence type="ECO:0000256" key="2">
    <source>
        <dbReference type="PIRSR" id="PIRSR601310-3"/>
    </source>
</evidence>
<dbReference type="PROSITE" id="PS00892">
    <property type="entry name" value="HIT_1"/>
    <property type="match status" value="1"/>
</dbReference>
<accession>D5E6E9</accession>
<dbReference type="InterPro" id="IPR001310">
    <property type="entry name" value="Histidine_triad_HIT"/>
</dbReference>
<dbReference type="GO" id="GO:0016787">
    <property type="term" value="F:hydrolase activity"/>
    <property type="evidence" value="ECO:0007669"/>
    <property type="project" value="UniProtKB-KW"/>
</dbReference>
<dbReference type="STRING" id="512564.MCRO_0744"/>
<dbReference type="SUPFAM" id="SSF54197">
    <property type="entry name" value="HIT-like"/>
    <property type="match status" value="1"/>
</dbReference>
<sequence length="106" mass="11899">MADNVFQKIINKEIPAEILYEDDKVVAFLDAFPEQPGHFLVVPKESAKNLLENSDEIISYALIKARELAKKHVVDKGIGSFKLIINTGSKAGQTVFHTHIHIIPYK</sequence>
<dbReference type="PRINTS" id="PR00332">
    <property type="entry name" value="HISTRIAD"/>
</dbReference>
<gene>
    <name evidence="5" type="ordered locus">MCRO_0744</name>
</gene>
<evidence type="ECO:0000256" key="1">
    <source>
        <dbReference type="PIRSR" id="PIRSR601310-1"/>
    </source>
</evidence>
<reference key="2">
    <citation type="submission" date="2010-03" db="EMBL/GenBank/DDBJ databases">
        <authorList>
            <person name="Ma Z."/>
            <person name="Wang X."/>
            <person name="Liu H."/>
        </authorList>
    </citation>
    <scope>NUCLEOTIDE SEQUENCE</scope>
    <source>
        <strain>MP145</strain>
    </source>
</reference>
<evidence type="ECO:0000259" key="4">
    <source>
        <dbReference type="PROSITE" id="PS51084"/>
    </source>
</evidence>
<dbReference type="HOGENOM" id="CLU_056776_3_2_14"/>
<feature type="domain" description="HIT" evidence="4">
    <location>
        <begin position="5"/>
        <end position="106"/>
    </location>
</feature>
<dbReference type="NCBIfam" id="NF045834">
    <property type="entry name" value="M_plasma_HinT"/>
    <property type="match status" value="1"/>
</dbReference>
<dbReference type="Gene3D" id="3.30.428.10">
    <property type="entry name" value="HIT-like"/>
    <property type="match status" value="1"/>
</dbReference>
<dbReference type="Proteomes" id="UP000001845">
    <property type="component" value="Chromosome"/>
</dbReference>
<protein>
    <submittedName>
        <fullName evidence="5">Histidine triad nucleotide-binding (HIT-like) protein</fullName>
        <ecNumber evidence="5">3.-.-.-</ecNumber>
    </submittedName>
</protein>
<reference evidence="6" key="1">
    <citation type="submission" date="2010-03" db="EMBL/GenBank/DDBJ databases">
        <title>The complete genome of Mycoplasma crocodyli MP145.</title>
        <authorList>
            <person name="Glass J.I."/>
            <person name="Durkin A.S."/>
            <person name="Hostetler J."/>
            <person name="Jackson J."/>
            <person name="Johnson J."/>
            <person name="May M.A."/>
            <person name="Paralanov V."/>
            <person name="Radune D."/>
            <person name="Szczypinski B."/>
            <person name="Brown D.R."/>
        </authorList>
    </citation>
    <scope>NUCLEOTIDE SEQUENCE [LARGE SCALE GENOMIC DNA]</scope>
    <source>
        <strain evidence="6">ATCC 51981 / MP145</strain>
    </source>
</reference>
<dbReference type="RefSeq" id="WP_013054145.1">
    <property type="nucleotide sequence ID" value="NC_014014.1"/>
</dbReference>
<dbReference type="InterPro" id="IPR036265">
    <property type="entry name" value="HIT-like_sf"/>
</dbReference>
<evidence type="ECO:0000313" key="6">
    <source>
        <dbReference type="Proteomes" id="UP000001845"/>
    </source>
</evidence>
<dbReference type="InterPro" id="IPR011146">
    <property type="entry name" value="HIT-like"/>
</dbReference>
<feature type="active site" description="Tele-AMP-histidine intermediate" evidence="1">
    <location>
        <position position="99"/>
    </location>
</feature>
<dbReference type="InterPro" id="IPR019808">
    <property type="entry name" value="Histidine_triad_CS"/>
</dbReference>
<keyword evidence="6" id="KW-1185">Reference proteome</keyword>
<feature type="short sequence motif" description="Histidine triad motif" evidence="2 3">
    <location>
        <begin position="97"/>
        <end position="101"/>
    </location>
</feature>
<dbReference type="InterPro" id="IPR054919">
    <property type="entry name" value="M_plasma_HinT"/>
</dbReference>
<evidence type="ECO:0000256" key="3">
    <source>
        <dbReference type="PROSITE-ProRule" id="PRU00464"/>
    </source>
</evidence>
<keyword evidence="5" id="KW-0378">Hydrolase</keyword>
<reference evidence="5 6" key="3">
    <citation type="journal article" date="2011" name="J. Bacteriol.">
        <title>Genome sequences of Mycoplasma alligatoris A21JP2T and Mycoplasma crocodyli MP145T.</title>
        <authorList>
            <person name="Brown D.R."/>
            <person name="Farmerie W.G."/>
            <person name="May M."/>
            <person name="Benders G.A."/>
            <person name="Durkin A.S."/>
            <person name="Hlavinka K."/>
            <person name="Hostetler J."/>
            <person name="Jackson J."/>
            <person name="Johnson J."/>
            <person name="Miller R.H."/>
            <person name="Paralanov V."/>
            <person name="Radune D."/>
            <person name="Szczypinski B."/>
            <person name="Glass J.I."/>
        </authorList>
    </citation>
    <scope>NUCLEOTIDE SEQUENCE [LARGE SCALE GENOMIC DNA]</scope>
    <source>
        <strain evidence="6">ATCC 51981 / MP145</strain>
    </source>
</reference>
<dbReference type="AlphaFoldDB" id="D5E6E9"/>
<dbReference type="eggNOG" id="COG0537">
    <property type="taxonomic scope" value="Bacteria"/>
</dbReference>
<dbReference type="KEGG" id="mcd:MCRO_0744"/>
<dbReference type="Pfam" id="PF01230">
    <property type="entry name" value="HIT"/>
    <property type="match status" value="1"/>
</dbReference>
<dbReference type="PANTHER" id="PTHR23089">
    <property type="entry name" value="HISTIDINE TRIAD HIT PROTEIN"/>
    <property type="match status" value="1"/>
</dbReference>
<name>D5E6E9_MYCCM</name>